<dbReference type="InterPro" id="IPR029043">
    <property type="entry name" value="GcvT/YgfZ_C"/>
</dbReference>
<dbReference type="RefSeq" id="WP_284306462.1">
    <property type="nucleotide sequence ID" value="NZ_BSPB01000002.1"/>
</dbReference>
<evidence type="ECO:0000313" key="1">
    <source>
        <dbReference type="EMBL" id="GLS12979.1"/>
    </source>
</evidence>
<protein>
    <submittedName>
        <fullName evidence="1">Folate-binding protein</fullName>
    </submittedName>
</protein>
<dbReference type="InterPro" id="IPR017703">
    <property type="entry name" value="YgfZ/GCV_T_CS"/>
</dbReference>
<comment type="caution">
    <text evidence="1">The sequence shown here is derived from an EMBL/GenBank/DDBJ whole genome shotgun (WGS) entry which is preliminary data.</text>
</comment>
<keyword evidence="2" id="KW-1185">Reference proteome</keyword>
<dbReference type="PANTHER" id="PTHR22602:SF0">
    <property type="entry name" value="TRANSFERASE CAF17, MITOCHONDRIAL-RELATED"/>
    <property type="match status" value="1"/>
</dbReference>
<sequence length="308" mass="32417">MTTVSALFPASSATPLPHWGVIRAQGEEAAKFLHGQLTQDFALLGDTQARLAAFCSAKGRMQASFVAFKRAADDLLLVLPRDVLPAVLKRLQMFVLRSKVRLSDASAEFGVWGLTAPTDAAPWGAAPWALSATDGGHVVSLYPAQGQARALRVAPADVPAPAAEALPLDTWQWLEVMAGIAPVTTPIVEAFVPQMLNYESVDGVNFKKGCYPGQEVVARSQFRGTLKRRAYLLQAEAPLTVGQDVFQAADAEQPCGTVAAAAPNPAGGWNAIASLRTDAAAAGDLHAGAADGQALSLLPLPYPLRDDI</sequence>
<dbReference type="NCBIfam" id="TIGR03317">
    <property type="entry name" value="ygfZ_signature"/>
    <property type="match status" value="1"/>
</dbReference>
<organism evidence="1 2">
    <name type="scientific">Hydrogenophaga electricum</name>
    <dbReference type="NCBI Taxonomy" id="1230953"/>
    <lineage>
        <taxon>Bacteria</taxon>
        <taxon>Pseudomonadati</taxon>
        <taxon>Pseudomonadota</taxon>
        <taxon>Betaproteobacteria</taxon>
        <taxon>Burkholderiales</taxon>
        <taxon>Comamonadaceae</taxon>
        <taxon>Hydrogenophaga</taxon>
    </lineage>
</organism>
<reference evidence="2" key="1">
    <citation type="journal article" date="2019" name="Int. J. Syst. Evol. Microbiol.">
        <title>The Global Catalogue of Microorganisms (GCM) 10K type strain sequencing project: providing services to taxonomists for standard genome sequencing and annotation.</title>
        <authorList>
            <consortium name="The Broad Institute Genomics Platform"/>
            <consortium name="The Broad Institute Genome Sequencing Center for Infectious Disease"/>
            <person name="Wu L."/>
            <person name="Ma J."/>
        </authorList>
    </citation>
    <scope>NUCLEOTIDE SEQUENCE [LARGE SCALE GENOMIC DNA]</scope>
    <source>
        <strain evidence="2">NBRC 109341</strain>
    </source>
</reference>
<evidence type="ECO:0000313" key="2">
    <source>
        <dbReference type="Proteomes" id="UP001156903"/>
    </source>
</evidence>
<dbReference type="PIRSF" id="PIRSF006487">
    <property type="entry name" value="GcvT"/>
    <property type="match status" value="1"/>
</dbReference>
<proteinExistence type="predicted"/>
<dbReference type="EMBL" id="BSPB01000002">
    <property type="protein sequence ID" value="GLS12979.1"/>
    <property type="molecule type" value="Genomic_DNA"/>
</dbReference>
<dbReference type="Gene3D" id="2.40.30.160">
    <property type="match status" value="1"/>
</dbReference>
<dbReference type="Proteomes" id="UP001156903">
    <property type="component" value="Unassembled WGS sequence"/>
</dbReference>
<dbReference type="Gene3D" id="3.30.70.1400">
    <property type="entry name" value="Aminomethyltransferase beta-barrel domains"/>
    <property type="match status" value="1"/>
</dbReference>
<dbReference type="InterPro" id="IPR045179">
    <property type="entry name" value="YgfZ/GcvT"/>
</dbReference>
<accession>A0ABQ6BZQ4</accession>
<dbReference type="SUPFAM" id="SSF103025">
    <property type="entry name" value="Folate-binding domain"/>
    <property type="match status" value="1"/>
</dbReference>
<dbReference type="SUPFAM" id="SSF101790">
    <property type="entry name" value="Aminomethyltransferase beta-barrel domain"/>
    <property type="match status" value="1"/>
</dbReference>
<name>A0ABQ6BZQ4_9BURK</name>
<dbReference type="PANTHER" id="PTHR22602">
    <property type="entry name" value="TRANSFERASE CAF17, MITOCHONDRIAL-RELATED"/>
    <property type="match status" value="1"/>
</dbReference>
<gene>
    <name evidence="1" type="ORF">GCM10007935_04070</name>
</gene>